<dbReference type="SMART" id="SM00387">
    <property type="entry name" value="HATPase_c"/>
    <property type="match status" value="1"/>
</dbReference>
<dbReference type="Gene3D" id="1.10.287.130">
    <property type="match status" value="1"/>
</dbReference>
<feature type="domain" description="PAS" evidence="12">
    <location>
        <begin position="131"/>
        <end position="203"/>
    </location>
</feature>
<dbReference type="OrthoDB" id="236031at2"/>
<dbReference type="AlphaFoldDB" id="A0A0J1EPS5"/>
<dbReference type="InterPro" id="IPR013767">
    <property type="entry name" value="PAS_fold"/>
</dbReference>
<dbReference type="InterPro" id="IPR005467">
    <property type="entry name" value="His_kinase_dom"/>
</dbReference>
<dbReference type="Pfam" id="PF00989">
    <property type="entry name" value="PAS"/>
    <property type="match status" value="1"/>
</dbReference>
<dbReference type="NCBIfam" id="TIGR00229">
    <property type="entry name" value="sensory_box"/>
    <property type="match status" value="1"/>
</dbReference>
<dbReference type="InterPro" id="IPR035965">
    <property type="entry name" value="PAS-like_dom_sf"/>
</dbReference>
<dbReference type="CDD" id="cd00075">
    <property type="entry name" value="HATPase"/>
    <property type="match status" value="1"/>
</dbReference>
<dbReference type="SUPFAM" id="SSF52172">
    <property type="entry name" value="CheY-like"/>
    <property type="match status" value="1"/>
</dbReference>
<evidence type="ECO:0000256" key="7">
    <source>
        <dbReference type="ARBA" id="ARBA00022840"/>
    </source>
</evidence>
<comment type="catalytic activity">
    <reaction evidence="1">
        <text>ATP + protein L-histidine = ADP + protein N-phospho-L-histidine.</text>
        <dbReference type="EC" id="2.7.13.3"/>
    </reaction>
</comment>
<dbReference type="SUPFAM" id="SSF55785">
    <property type="entry name" value="PYP-like sensor domain (PAS domain)"/>
    <property type="match status" value="1"/>
</dbReference>
<feature type="domain" description="PAC" evidence="13">
    <location>
        <begin position="206"/>
        <end position="258"/>
    </location>
</feature>
<sequence>MRVLNHILVIEDDADSAESLSDVLSVGGFDVTTTGSVHEALEALGKQRFGLILTDRRLPDGLIEDRLQELLVASAKTPVIVVTGYSDLQAAIDAFRQGISDYVIKPIIPEDLIATARRILDRRILEQQFQKEHAFAERLQATAEAVILVLDFDGQVIHFNRFLTELTGWSQEELIGENWLEKCVFPEDIQRVGQLFETTVRLGASRGFTNRIHCKNGEAREIRWSNSKLQDDDGRAQFILSIGIDVSDLSEANQRVVRAERLAAIGETVAALAHESRNAIQRIKAASEVLAMNVHGNADSEEEVTAIQRAASDLATLLESVRAYAAPIQTELESVDLRDVWRRAWRDLESKREHRDAELMEEMSNCEHLAVVDVCRMEQVFRNLFLNALEATEDPVRVEIHCECTSDQVCLSVSDNGPGLNQEQATHLFEPFYTTKPTGTGLGMPICQRIIEAHGGTVTALTQASGTRIQICMPRETAETPSAIREVTLT</sequence>
<dbReference type="PRINTS" id="PR00344">
    <property type="entry name" value="BCTRLSENSOR"/>
</dbReference>
<feature type="modified residue" description="4-aspartylphosphate" evidence="9">
    <location>
        <position position="55"/>
    </location>
</feature>
<dbReference type="PROSITE" id="PS50112">
    <property type="entry name" value="PAS"/>
    <property type="match status" value="1"/>
</dbReference>
<dbReference type="SMART" id="SM00091">
    <property type="entry name" value="PAS"/>
    <property type="match status" value="1"/>
</dbReference>
<evidence type="ECO:0000313" key="15">
    <source>
        <dbReference type="Proteomes" id="UP000036367"/>
    </source>
</evidence>
<dbReference type="PROSITE" id="PS50110">
    <property type="entry name" value="RESPONSE_REGULATORY"/>
    <property type="match status" value="1"/>
</dbReference>
<dbReference type="Pfam" id="PF00072">
    <property type="entry name" value="Response_reg"/>
    <property type="match status" value="1"/>
</dbReference>
<dbReference type="InterPro" id="IPR003661">
    <property type="entry name" value="HisK_dim/P_dom"/>
</dbReference>
<dbReference type="InterPro" id="IPR011006">
    <property type="entry name" value="CheY-like_superfamily"/>
</dbReference>
<evidence type="ECO:0000256" key="6">
    <source>
        <dbReference type="ARBA" id="ARBA00022777"/>
    </source>
</evidence>
<keyword evidence="3 9" id="KW-0597">Phosphoprotein</keyword>
<reference evidence="14" key="1">
    <citation type="submission" date="2015-05" db="EMBL/GenBank/DDBJ databases">
        <title>Permanent draft genome of Rhodopirellula islandicus K833.</title>
        <authorList>
            <person name="Kizina J."/>
            <person name="Richter M."/>
            <person name="Glockner F.O."/>
            <person name="Harder J."/>
        </authorList>
    </citation>
    <scope>NUCLEOTIDE SEQUENCE [LARGE SCALE GENOMIC DNA]</scope>
    <source>
        <strain evidence="14">K833</strain>
    </source>
</reference>
<dbReference type="PANTHER" id="PTHR43065">
    <property type="entry name" value="SENSOR HISTIDINE KINASE"/>
    <property type="match status" value="1"/>
</dbReference>
<dbReference type="Gene3D" id="3.30.450.20">
    <property type="entry name" value="PAS domain"/>
    <property type="match status" value="1"/>
</dbReference>
<evidence type="ECO:0000256" key="2">
    <source>
        <dbReference type="ARBA" id="ARBA00012438"/>
    </source>
</evidence>
<dbReference type="SMART" id="SM00448">
    <property type="entry name" value="REC"/>
    <property type="match status" value="1"/>
</dbReference>
<feature type="domain" description="Response regulatory" evidence="11">
    <location>
        <begin position="6"/>
        <end position="120"/>
    </location>
</feature>
<evidence type="ECO:0000259" key="13">
    <source>
        <dbReference type="PROSITE" id="PS50113"/>
    </source>
</evidence>
<evidence type="ECO:0000256" key="1">
    <source>
        <dbReference type="ARBA" id="ARBA00000085"/>
    </source>
</evidence>
<keyword evidence="5" id="KW-0547">Nucleotide-binding</keyword>
<dbReference type="InterPro" id="IPR000014">
    <property type="entry name" value="PAS"/>
</dbReference>
<dbReference type="InterPro" id="IPR001789">
    <property type="entry name" value="Sig_transdc_resp-reg_receiver"/>
</dbReference>
<dbReference type="InterPro" id="IPR003594">
    <property type="entry name" value="HATPase_dom"/>
</dbReference>
<dbReference type="PROSITE" id="PS50109">
    <property type="entry name" value="HIS_KIN"/>
    <property type="match status" value="1"/>
</dbReference>
<proteinExistence type="predicted"/>
<evidence type="ECO:0000259" key="11">
    <source>
        <dbReference type="PROSITE" id="PS50110"/>
    </source>
</evidence>
<keyword evidence="4" id="KW-0808">Transferase</keyword>
<dbReference type="GO" id="GO:0006355">
    <property type="term" value="P:regulation of DNA-templated transcription"/>
    <property type="evidence" value="ECO:0007669"/>
    <property type="project" value="InterPro"/>
</dbReference>
<dbReference type="STRING" id="595434.RISK_000557"/>
<evidence type="ECO:0000256" key="5">
    <source>
        <dbReference type="ARBA" id="ARBA00022741"/>
    </source>
</evidence>
<organism evidence="14 15">
    <name type="scientific">Rhodopirellula islandica</name>
    <dbReference type="NCBI Taxonomy" id="595434"/>
    <lineage>
        <taxon>Bacteria</taxon>
        <taxon>Pseudomonadati</taxon>
        <taxon>Planctomycetota</taxon>
        <taxon>Planctomycetia</taxon>
        <taxon>Pirellulales</taxon>
        <taxon>Pirellulaceae</taxon>
        <taxon>Rhodopirellula</taxon>
    </lineage>
</organism>
<dbReference type="EMBL" id="LECT01000006">
    <property type="protein sequence ID" value="KLU07479.1"/>
    <property type="molecule type" value="Genomic_DNA"/>
</dbReference>
<dbReference type="RefSeq" id="WP_047812722.1">
    <property type="nucleotide sequence ID" value="NZ_LECT01000006.1"/>
</dbReference>
<dbReference type="PATRIC" id="fig|595434.4.peg.540"/>
<keyword evidence="6" id="KW-0418">Kinase</keyword>
<accession>A0A0J1EPS5</accession>
<evidence type="ECO:0000313" key="14">
    <source>
        <dbReference type="EMBL" id="KLU07479.1"/>
    </source>
</evidence>
<feature type="domain" description="Histidine kinase" evidence="10">
    <location>
        <begin position="271"/>
        <end position="477"/>
    </location>
</feature>
<dbReference type="CDD" id="cd00130">
    <property type="entry name" value="PAS"/>
    <property type="match status" value="1"/>
</dbReference>
<dbReference type="Pfam" id="PF02518">
    <property type="entry name" value="HATPase_c"/>
    <property type="match status" value="1"/>
</dbReference>
<protein>
    <recommendedName>
        <fullName evidence="2">histidine kinase</fullName>
        <ecNumber evidence="2">2.7.13.3</ecNumber>
    </recommendedName>
</protein>
<evidence type="ECO:0000256" key="9">
    <source>
        <dbReference type="PROSITE-ProRule" id="PRU00169"/>
    </source>
</evidence>
<evidence type="ECO:0000256" key="4">
    <source>
        <dbReference type="ARBA" id="ARBA00022679"/>
    </source>
</evidence>
<evidence type="ECO:0000259" key="12">
    <source>
        <dbReference type="PROSITE" id="PS50112"/>
    </source>
</evidence>
<dbReference type="Gene3D" id="3.40.50.2300">
    <property type="match status" value="1"/>
</dbReference>
<dbReference type="InterPro" id="IPR036890">
    <property type="entry name" value="HATPase_C_sf"/>
</dbReference>
<keyword evidence="8" id="KW-0902">Two-component regulatory system</keyword>
<dbReference type="PANTHER" id="PTHR43065:SF10">
    <property type="entry name" value="PEROXIDE STRESS-ACTIVATED HISTIDINE KINASE MAK3"/>
    <property type="match status" value="1"/>
</dbReference>
<comment type="caution">
    <text evidence="14">The sequence shown here is derived from an EMBL/GenBank/DDBJ whole genome shotgun (WGS) entry which is preliminary data.</text>
</comment>
<evidence type="ECO:0000256" key="3">
    <source>
        <dbReference type="ARBA" id="ARBA00022553"/>
    </source>
</evidence>
<evidence type="ECO:0000259" key="10">
    <source>
        <dbReference type="PROSITE" id="PS50109"/>
    </source>
</evidence>
<dbReference type="InterPro" id="IPR000700">
    <property type="entry name" value="PAS-assoc_C"/>
</dbReference>
<evidence type="ECO:0000256" key="8">
    <source>
        <dbReference type="ARBA" id="ARBA00023012"/>
    </source>
</evidence>
<name>A0A0J1EPS5_RHOIS</name>
<keyword evidence="15" id="KW-1185">Reference proteome</keyword>
<dbReference type="GO" id="GO:0000155">
    <property type="term" value="F:phosphorelay sensor kinase activity"/>
    <property type="evidence" value="ECO:0007669"/>
    <property type="project" value="InterPro"/>
</dbReference>
<dbReference type="PROSITE" id="PS50113">
    <property type="entry name" value="PAC"/>
    <property type="match status" value="1"/>
</dbReference>
<dbReference type="GO" id="GO:0005524">
    <property type="term" value="F:ATP binding"/>
    <property type="evidence" value="ECO:0007669"/>
    <property type="project" value="UniProtKB-KW"/>
</dbReference>
<keyword evidence="7" id="KW-0067">ATP-binding</keyword>
<dbReference type="Proteomes" id="UP000036367">
    <property type="component" value="Unassembled WGS sequence"/>
</dbReference>
<dbReference type="EC" id="2.7.13.3" evidence="2"/>
<dbReference type="Gene3D" id="3.30.565.10">
    <property type="entry name" value="Histidine kinase-like ATPase, C-terminal domain"/>
    <property type="match status" value="1"/>
</dbReference>
<dbReference type="InterPro" id="IPR004358">
    <property type="entry name" value="Sig_transdc_His_kin-like_C"/>
</dbReference>
<gene>
    <name evidence="14" type="ORF">RISK_000557</name>
</gene>
<dbReference type="SMART" id="SM00388">
    <property type="entry name" value="HisKA"/>
    <property type="match status" value="1"/>
</dbReference>
<dbReference type="SUPFAM" id="SSF55874">
    <property type="entry name" value="ATPase domain of HSP90 chaperone/DNA topoisomerase II/histidine kinase"/>
    <property type="match status" value="1"/>
</dbReference>